<evidence type="ECO:0000256" key="5">
    <source>
        <dbReference type="SAM" id="MobiDB-lite"/>
    </source>
</evidence>
<keyword evidence="8" id="KW-1185">Reference proteome</keyword>
<evidence type="ECO:0000256" key="4">
    <source>
        <dbReference type="ARBA" id="ARBA00023242"/>
    </source>
</evidence>
<dbReference type="Gene3D" id="3.90.70.200">
    <property type="entry name" value="Plus-3 domain"/>
    <property type="match status" value="1"/>
</dbReference>
<evidence type="ECO:0000313" key="8">
    <source>
        <dbReference type="Proteomes" id="UP000467840"/>
    </source>
</evidence>
<dbReference type="PROSITE" id="PS51360">
    <property type="entry name" value="PLUS3"/>
    <property type="match status" value="1"/>
</dbReference>
<accession>A0A6A6LYN6</accession>
<dbReference type="AlphaFoldDB" id="A0A6A6LYN6"/>
<dbReference type="Proteomes" id="UP000467840">
    <property type="component" value="Chromosome 9"/>
</dbReference>
<feature type="compositionally biased region" description="Basic and acidic residues" evidence="5">
    <location>
        <begin position="113"/>
        <end position="130"/>
    </location>
</feature>
<dbReference type="Pfam" id="PF03126">
    <property type="entry name" value="Plus-3"/>
    <property type="match status" value="1"/>
</dbReference>
<feature type="compositionally biased region" description="Low complexity" evidence="5">
    <location>
        <begin position="149"/>
        <end position="158"/>
    </location>
</feature>
<dbReference type="GO" id="GO:0003677">
    <property type="term" value="F:DNA binding"/>
    <property type="evidence" value="ECO:0007669"/>
    <property type="project" value="InterPro"/>
</dbReference>
<proteinExistence type="predicted"/>
<organism evidence="7 8">
    <name type="scientific">Hevea brasiliensis</name>
    <name type="common">Para rubber tree</name>
    <name type="synonym">Siphonia brasiliensis</name>
    <dbReference type="NCBI Taxonomy" id="3981"/>
    <lineage>
        <taxon>Eukaryota</taxon>
        <taxon>Viridiplantae</taxon>
        <taxon>Streptophyta</taxon>
        <taxon>Embryophyta</taxon>
        <taxon>Tracheophyta</taxon>
        <taxon>Spermatophyta</taxon>
        <taxon>Magnoliopsida</taxon>
        <taxon>eudicotyledons</taxon>
        <taxon>Gunneridae</taxon>
        <taxon>Pentapetalae</taxon>
        <taxon>rosids</taxon>
        <taxon>fabids</taxon>
        <taxon>Malpighiales</taxon>
        <taxon>Euphorbiaceae</taxon>
        <taxon>Crotonoideae</taxon>
        <taxon>Micrandreae</taxon>
        <taxon>Hevea</taxon>
    </lineage>
</organism>
<reference evidence="7 8" key="1">
    <citation type="journal article" date="2020" name="Mol. Plant">
        <title>The Chromosome-Based Rubber Tree Genome Provides New Insights into Spurge Genome Evolution and Rubber Biosynthesis.</title>
        <authorList>
            <person name="Liu J."/>
            <person name="Shi C."/>
            <person name="Shi C.C."/>
            <person name="Li W."/>
            <person name="Zhang Q.J."/>
            <person name="Zhang Y."/>
            <person name="Li K."/>
            <person name="Lu H.F."/>
            <person name="Shi C."/>
            <person name="Zhu S.T."/>
            <person name="Xiao Z.Y."/>
            <person name="Nan H."/>
            <person name="Yue Y."/>
            <person name="Zhu X.G."/>
            <person name="Wu Y."/>
            <person name="Hong X.N."/>
            <person name="Fan G.Y."/>
            <person name="Tong Y."/>
            <person name="Zhang D."/>
            <person name="Mao C.L."/>
            <person name="Liu Y.L."/>
            <person name="Hao S.J."/>
            <person name="Liu W.Q."/>
            <person name="Lv M.Q."/>
            <person name="Zhang H.B."/>
            <person name="Liu Y."/>
            <person name="Hu-Tang G.R."/>
            <person name="Wang J.P."/>
            <person name="Wang J.H."/>
            <person name="Sun Y.H."/>
            <person name="Ni S.B."/>
            <person name="Chen W.B."/>
            <person name="Zhang X.C."/>
            <person name="Jiao Y.N."/>
            <person name="Eichler E.E."/>
            <person name="Li G.H."/>
            <person name="Liu X."/>
            <person name="Gao L.Z."/>
        </authorList>
    </citation>
    <scope>NUCLEOTIDE SEQUENCE [LARGE SCALE GENOMIC DNA]</scope>
    <source>
        <strain evidence="8">cv. GT1</strain>
        <tissue evidence="7">Leaf</tissue>
    </source>
</reference>
<sequence>MADLENLLLEAAGRTCTAGRNRNAIPSSRRRCEGSYSDAGSDFRDDDSDDDHGYAGRKPSGSQVPLEKRLDSTERHDEQDSQDEGDSSGESDVGDDLYKAAAKDDALNELKAKRLKQQDPEAHHRLRDVSRGTSGSHGLPPIKQKRFTSASLSSSSSDSENRSHSEDEGSTGDGGMGDSDEDTDAGSAGPTFDDIKEITVQRSKLAKWIMEPWFEELIVGCFVRVGIGRSKSGLIYRLCLVQNVDAADPDRPYKLENKITYKYVNVVWGNEVADGYGF</sequence>
<protein>
    <recommendedName>
        <fullName evidence="6">Plus3 domain-containing protein</fullName>
    </recommendedName>
</protein>
<evidence type="ECO:0000256" key="2">
    <source>
        <dbReference type="ARBA" id="ARBA00023015"/>
    </source>
</evidence>
<dbReference type="InterPro" id="IPR004343">
    <property type="entry name" value="Plus-3_dom"/>
</dbReference>
<evidence type="ECO:0000259" key="6">
    <source>
        <dbReference type="PROSITE" id="PS51360"/>
    </source>
</evidence>
<keyword evidence="4" id="KW-0539">Nucleus</keyword>
<comment type="subcellular location">
    <subcellularLocation>
        <location evidence="1">Nucleus</location>
    </subcellularLocation>
</comment>
<dbReference type="SMART" id="SM00719">
    <property type="entry name" value="Plus3"/>
    <property type="match status" value="1"/>
</dbReference>
<dbReference type="GO" id="GO:1990269">
    <property type="term" value="F:RNA polymerase II C-terminal domain phosphoserine binding"/>
    <property type="evidence" value="ECO:0007669"/>
    <property type="project" value="TreeGrafter"/>
</dbReference>
<feature type="domain" description="Plus3" evidence="6">
    <location>
        <begin position="189"/>
        <end position="278"/>
    </location>
</feature>
<feature type="compositionally biased region" description="Basic and acidic residues" evidence="5">
    <location>
        <begin position="66"/>
        <end position="79"/>
    </location>
</feature>
<comment type="caution">
    <text evidence="7">The sequence shown here is derived from an EMBL/GenBank/DDBJ whole genome shotgun (WGS) entry which is preliminary data.</text>
</comment>
<feature type="compositionally biased region" description="Acidic residues" evidence="5">
    <location>
        <begin position="80"/>
        <end position="95"/>
    </location>
</feature>
<feature type="region of interest" description="Disordered" evidence="5">
    <location>
        <begin position="113"/>
        <end position="193"/>
    </location>
</feature>
<dbReference type="FunFam" id="3.90.70.200:FF:000003">
    <property type="entry name" value="RNA polymerase-associated protein RTF1"/>
    <property type="match status" value="1"/>
</dbReference>
<dbReference type="EMBL" id="JAAGAX010000008">
    <property type="protein sequence ID" value="KAF2305146.1"/>
    <property type="molecule type" value="Genomic_DNA"/>
</dbReference>
<dbReference type="GO" id="GO:0016593">
    <property type="term" value="C:Cdc73/Paf1 complex"/>
    <property type="evidence" value="ECO:0007669"/>
    <property type="project" value="TreeGrafter"/>
</dbReference>
<keyword evidence="2" id="KW-0805">Transcription regulation</keyword>
<gene>
    <name evidence="7" type="ORF">GH714_002053</name>
</gene>
<evidence type="ECO:0000256" key="3">
    <source>
        <dbReference type="ARBA" id="ARBA00023163"/>
    </source>
</evidence>
<dbReference type="InterPro" id="IPR036128">
    <property type="entry name" value="Plus3-like_sf"/>
</dbReference>
<feature type="region of interest" description="Disordered" evidence="5">
    <location>
        <begin position="17"/>
        <end position="100"/>
    </location>
</feature>
<dbReference type="PANTHER" id="PTHR13115:SF8">
    <property type="entry name" value="RNA POLYMERASE-ASSOCIATED PROTEIN RTF1 HOMOLOG"/>
    <property type="match status" value="1"/>
</dbReference>
<keyword evidence="3" id="KW-0804">Transcription</keyword>
<evidence type="ECO:0000256" key="1">
    <source>
        <dbReference type="ARBA" id="ARBA00004123"/>
    </source>
</evidence>
<evidence type="ECO:0000313" key="7">
    <source>
        <dbReference type="EMBL" id="KAF2305146.1"/>
    </source>
</evidence>
<name>A0A6A6LYN6_HEVBR</name>
<dbReference type="SUPFAM" id="SSF159042">
    <property type="entry name" value="Plus3-like"/>
    <property type="match status" value="1"/>
</dbReference>
<dbReference type="PANTHER" id="PTHR13115">
    <property type="entry name" value="RNA POLYMERASE-ASSOCIATED PROTEIN RTF1 HOMOLOG"/>
    <property type="match status" value="1"/>
</dbReference>